<dbReference type="PANTHER" id="PTHR15941">
    <property type="entry name" value="MYOZENIN"/>
    <property type="match status" value="1"/>
</dbReference>
<dbReference type="GO" id="GO:0051373">
    <property type="term" value="F:FATZ binding"/>
    <property type="evidence" value="ECO:0007669"/>
    <property type="project" value="TreeGrafter"/>
</dbReference>
<dbReference type="EMBL" id="WNYA01000011">
    <property type="protein sequence ID" value="KAG8551956.1"/>
    <property type="molecule type" value="Genomic_DNA"/>
</dbReference>
<dbReference type="GO" id="GO:0030018">
    <property type="term" value="C:Z disc"/>
    <property type="evidence" value="ECO:0007669"/>
    <property type="project" value="InterPro"/>
</dbReference>
<feature type="compositionally biased region" description="Pro residues" evidence="3">
    <location>
        <begin position="137"/>
        <end position="146"/>
    </location>
</feature>
<evidence type="ECO:0000256" key="2">
    <source>
        <dbReference type="ARBA" id="ARBA00022553"/>
    </source>
</evidence>
<name>A0AAV6ZRQ4_ENGPU</name>
<evidence type="ECO:0000313" key="5">
    <source>
        <dbReference type="Proteomes" id="UP000824782"/>
    </source>
</evidence>
<keyword evidence="5" id="KW-1185">Reference proteome</keyword>
<evidence type="ECO:0000256" key="3">
    <source>
        <dbReference type="SAM" id="MobiDB-lite"/>
    </source>
</evidence>
<feature type="compositionally biased region" description="Gly residues" evidence="3">
    <location>
        <begin position="148"/>
        <end position="166"/>
    </location>
</feature>
<dbReference type="InterPro" id="IPR008438">
    <property type="entry name" value="MYOZ"/>
</dbReference>
<comment type="similarity">
    <text evidence="1">Belongs to the myozenin family.</text>
</comment>
<dbReference type="Pfam" id="PF05556">
    <property type="entry name" value="Calsarcin"/>
    <property type="match status" value="1"/>
</dbReference>
<dbReference type="GO" id="GO:0015629">
    <property type="term" value="C:actin cytoskeleton"/>
    <property type="evidence" value="ECO:0007669"/>
    <property type="project" value="TreeGrafter"/>
</dbReference>
<evidence type="ECO:0000256" key="1">
    <source>
        <dbReference type="ARBA" id="ARBA00009126"/>
    </source>
</evidence>
<reference evidence="4" key="1">
    <citation type="thesis" date="2020" institute="ProQuest LLC" country="789 East Eisenhower Parkway, Ann Arbor, MI, USA">
        <title>Comparative Genomics and Chromosome Evolution.</title>
        <authorList>
            <person name="Mudd A.B."/>
        </authorList>
    </citation>
    <scope>NUCLEOTIDE SEQUENCE</scope>
    <source>
        <strain evidence="4">237g6f4</strain>
        <tissue evidence="4">Blood</tissue>
    </source>
</reference>
<gene>
    <name evidence="4" type="ORF">GDO81_004348</name>
</gene>
<dbReference type="Proteomes" id="UP000824782">
    <property type="component" value="Unassembled WGS sequence"/>
</dbReference>
<organism evidence="4 5">
    <name type="scientific">Engystomops pustulosus</name>
    <name type="common">Tungara frog</name>
    <name type="synonym">Physalaemus pustulosus</name>
    <dbReference type="NCBI Taxonomy" id="76066"/>
    <lineage>
        <taxon>Eukaryota</taxon>
        <taxon>Metazoa</taxon>
        <taxon>Chordata</taxon>
        <taxon>Craniata</taxon>
        <taxon>Vertebrata</taxon>
        <taxon>Euteleostomi</taxon>
        <taxon>Amphibia</taxon>
        <taxon>Batrachia</taxon>
        <taxon>Anura</taxon>
        <taxon>Neobatrachia</taxon>
        <taxon>Hyloidea</taxon>
        <taxon>Leptodactylidae</taxon>
        <taxon>Leiuperinae</taxon>
        <taxon>Engystomops</taxon>
    </lineage>
</organism>
<protein>
    <recommendedName>
        <fullName evidence="6">Myozenin 1</fullName>
    </recommendedName>
</protein>
<dbReference type="AlphaFoldDB" id="A0AAV6ZRQ4"/>
<comment type="caution">
    <text evidence="4">The sequence shown here is derived from an EMBL/GenBank/DDBJ whole genome shotgun (WGS) entry which is preliminary data.</text>
</comment>
<dbReference type="GO" id="GO:0003779">
    <property type="term" value="F:actin binding"/>
    <property type="evidence" value="ECO:0007669"/>
    <property type="project" value="TreeGrafter"/>
</dbReference>
<dbReference type="GO" id="GO:0031433">
    <property type="term" value="F:telethonin binding"/>
    <property type="evidence" value="ECO:0007669"/>
    <property type="project" value="TreeGrafter"/>
</dbReference>
<sequence>MPLSGTPAPNKRKKATKIIMELTSSGEGEQDASRLNLGKKISVPRDIMLEELSLLSNKGSKMFKLRQKRVEKFIYENNPDVFSDNSLDHFQKFIPSVGGQLGVGGQTGVGGGGYGLIQGSGQFVSSLSGGHRGPGGQQPPIPPPKPGSKGGAGGQQGTGGSGGQGGDVSVDGPEGQDGQSNQPDGEGGKHITVIKTYLSPWDKALGVDPQQATTLNVNLLDFSTKAELCKYKSFNRSAMPYGGYEKASKLMTFQMPEFDAGPVEPEPVTVFNPTVTNRPSFNRTPIGWLGSSEGTHYNIELNVPVDGETEEL</sequence>
<dbReference type="PANTHER" id="PTHR15941:SF11">
    <property type="entry name" value="MYOZENIN-1"/>
    <property type="match status" value="1"/>
</dbReference>
<proteinExistence type="inferred from homology"/>
<keyword evidence="2" id="KW-0597">Phosphoprotein</keyword>
<evidence type="ECO:0008006" key="6">
    <source>
        <dbReference type="Google" id="ProtNLM"/>
    </source>
</evidence>
<accession>A0AAV6ZRQ4</accession>
<evidence type="ECO:0000313" key="4">
    <source>
        <dbReference type="EMBL" id="KAG8551956.1"/>
    </source>
</evidence>
<feature type="region of interest" description="Disordered" evidence="3">
    <location>
        <begin position="123"/>
        <end position="189"/>
    </location>
</feature>